<reference evidence="11 12" key="1">
    <citation type="submission" date="2020-08" db="EMBL/GenBank/DDBJ databases">
        <title>Genomic Encyclopedia of Type Strains, Phase III (KMG-III): the genomes of soil and plant-associated and newly described type strains.</title>
        <authorList>
            <person name="Whitman W."/>
        </authorList>
    </citation>
    <scope>NUCLEOTIDE SEQUENCE [LARGE SCALE GENOMIC DNA]</scope>
    <source>
        <strain evidence="11 12">CECT 4462</strain>
    </source>
</reference>
<comment type="caution">
    <text evidence="11">The sequence shown here is derived from an EMBL/GenBank/DDBJ whole genome shotgun (WGS) entry which is preliminary data.</text>
</comment>
<gene>
    <name evidence="11" type="ORF">FHR87_000245</name>
</gene>
<dbReference type="GO" id="GO:0015344">
    <property type="term" value="F:siderophore uptake transmembrane transporter activity"/>
    <property type="evidence" value="ECO:0007669"/>
    <property type="project" value="TreeGrafter"/>
</dbReference>
<evidence type="ECO:0000259" key="10">
    <source>
        <dbReference type="Pfam" id="PF00593"/>
    </source>
</evidence>
<dbReference type="PANTHER" id="PTHR32552">
    <property type="entry name" value="FERRICHROME IRON RECEPTOR-RELATED"/>
    <property type="match status" value="1"/>
</dbReference>
<comment type="subcellular location">
    <subcellularLocation>
        <location evidence="1 8">Cell outer membrane</location>
        <topology evidence="1 8">Multi-pass membrane protein</topology>
    </subcellularLocation>
</comment>
<dbReference type="GO" id="GO:0009279">
    <property type="term" value="C:cell outer membrane"/>
    <property type="evidence" value="ECO:0007669"/>
    <property type="project" value="UniProtKB-SubCell"/>
</dbReference>
<organism evidence="11 12">
    <name type="scientific">Azomonas macrocytogenes</name>
    <name type="common">Azotobacter macrocytogenes</name>
    <dbReference type="NCBI Taxonomy" id="69962"/>
    <lineage>
        <taxon>Bacteria</taxon>
        <taxon>Pseudomonadati</taxon>
        <taxon>Pseudomonadota</taxon>
        <taxon>Gammaproteobacteria</taxon>
        <taxon>Pseudomonadales</taxon>
        <taxon>Pseudomonadaceae</taxon>
        <taxon>Azomonas</taxon>
    </lineage>
</organism>
<evidence type="ECO:0000256" key="5">
    <source>
        <dbReference type="ARBA" id="ARBA00023077"/>
    </source>
</evidence>
<dbReference type="InterPro" id="IPR036942">
    <property type="entry name" value="Beta-barrel_TonB_sf"/>
</dbReference>
<feature type="short sequence motif" description="TonB C-terminal box" evidence="9">
    <location>
        <begin position="524"/>
        <end position="541"/>
    </location>
</feature>
<evidence type="ECO:0000256" key="8">
    <source>
        <dbReference type="PROSITE-ProRule" id="PRU01360"/>
    </source>
</evidence>
<name>A0A839T1R0_AZOMA</name>
<keyword evidence="2 8" id="KW-0813">Transport</keyword>
<evidence type="ECO:0000313" key="11">
    <source>
        <dbReference type="EMBL" id="MBB3101885.1"/>
    </source>
</evidence>
<evidence type="ECO:0000256" key="3">
    <source>
        <dbReference type="ARBA" id="ARBA00022452"/>
    </source>
</evidence>
<evidence type="ECO:0000256" key="6">
    <source>
        <dbReference type="ARBA" id="ARBA00023136"/>
    </source>
</evidence>
<keyword evidence="5" id="KW-0798">TonB box</keyword>
<evidence type="ECO:0000256" key="1">
    <source>
        <dbReference type="ARBA" id="ARBA00004571"/>
    </source>
</evidence>
<dbReference type="InterPro" id="IPR039426">
    <property type="entry name" value="TonB-dep_rcpt-like"/>
</dbReference>
<dbReference type="AlphaFoldDB" id="A0A839T1R0"/>
<dbReference type="EMBL" id="JACHXI010000001">
    <property type="protein sequence ID" value="MBB3101885.1"/>
    <property type="molecule type" value="Genomic_DNA"/>
</dbReference>
<dbReference type="PANTHER" id="PTHR32552:SF74">
    <property type="entry name" value="HYDROXAMATE SIDEROPHORE RECEPTOR FHUE"/>
    <property type="match status" value="1"/>
</dbReference>
<keyword evidence="12" id="KW-1185">Reference proteome</keyword>
<sequence length="541" mass="62047">MSVIKPTYEFSGHFSGNVGRWDNYRGEVDVGGPLNESGSIRGRLAGSFQDQQSFLDHYKRINKAYYGIMEFDLSPQDMWTIGFDYNKSIPTGSGQAGIAIYDSEGNRTHAGRSFNTGAKWSAHEQYSQSIFTQWDRDYDNGWKSRVYYTFQVNGYDSEVGTAYGRPNVSDGNSSYLSAGQFRGKTKSHAAEAYASGPFQLFGREHELVLGVSYYRNHWKGKDWWNYTTSGTTTIPDYYAWTGEIQKPDWGRPSRHVDQLTQQRAGYITFRFKPTDDLAVIAGTRVTNYHMTRDYNVRDTGEMTPFAGIVYDLNDNYSLYASYTRIFMPTNLRDRNDQILKADRGNSYEAGLKGEWFNGRLNASIAYFEIREDDRAIYTDYDITANREIYTTAKAKTRGFEMELSGELFPRWNIQTGFTHKISRQDDTGEKVSTFEPQDLFKLYTTYQLSGKLNGLMIGGGAEYHGSTWQAVTNPIQGTVQNHQNPYWLASLMAQYKFTENLSTTLNITNLFDKHYFTNIGTYSTQEYGDPRNLILTTRWNF</sequence>
<dbReference type="PROSITE" id="PS01156">
    <property type="entry name" value="TONB_DEPENDENT_REC_2"/>
    <property type="match status" value="1"/>
</dbReference>
<keyword evidence="11" id="KW-0675">Receptor</keyword>
<comment type="similarity">
    <text evidence="8">Belongs to the TonB-dependent receptor family.</text>
</comment>
<dbReference type="Pfam" id="PF00593">
    <property type="entry name" value="TonB_dep_Rec_b-barrel"/>
    <property type="match status" value="1"/>
</dbReference>
<dbReference type="InterPro" id="IPR000531">
    <property type="entry name" value="Beta-barrel_TonB"/>
</dbReference>
<proteinExistence type="inferred from homology"/>
<dbReference type="CDD" id="cd01347">
    <property type="entry name" value="ligand_gated_channel"/>
    <property type="match status" value="1"/>
</dbReference>
<dbReference type="InterPro" id="IPR010917">
    <property type="entry name" value="TonB_rcpt_CS"/>
</dbReference>
<keyword evidence="7 8" id="KW-0998">Cell outer membrane</keyword>
<protein>
    <submittedName>
        <fullName evidence="11">TonB-dependent siderophore receptor</fullName>
    </submittedName>
</protein>
<dbReference type="Proteomes" id="UP000549250">
    <property type="component" value="Unassembled WGS sequence"/>
</dbReference>
<feature type="domain" description="TonB-dependent receptor-like beta-barrel" evidence="10">
    <location>
        <begin position="83"/>
        <end position="510"/>
    </location>
</feature>
<keyword evidence="3 8" id="KW-1134">Transmembrane beta strand</keyword>
<dbReference type="SUPFAM" id="SSF56935">
    <property type="entry name" value="Porins"/>
    <property type="match status" value="1"/>
</dbReference>
<dbReference type="PROSITE" id="PS52016">
    <property type="entry name" value="TONB_DEPENDENT_REC_3"/>
    <property type="match status" value="1"/>
</dbReference>
<dbReference type="Gene3D" id="2.40.170.20">
    <property type="entry name" value="TonB-dependent receptor, beta-barrel domain"/>
    <property type="match status" value="1"/>
</dbReference>
<evidence type="ECO:0000256" key="4">
    <source>
        <dbReference type="ARBA" id="ARBA00022692"/>
    </source>
</evidence>
<evidence type="ECO:0000256" key="7">
    <source>
        <dbReference type="ARBA" id="ARBA00023237"/>
    </source>
</evidence>
<evidence type="ECO:0000313" key="12">
    <source>
        <dbReference type="Proteomes" id="UP000549250"/>
    </source>
</evidence>
<keyword evidence="4 8" id="KW-0812">Transmembrane</keyword>
<accession>A0A839T1R0</accession>
<keyword evidence="6 8" id="KW-0472">Membrane</keyword>
<evidence type="ECO:0000256" key="2">
    <source>
        <dbReference type="ARBA" id="ARBA00022448"/>
    </source>
</evidence>
<evidence type="ECO:0000256" key="9">
    <source>
        <dbReference type="PROSITE-ProRule" id="PRU10144"/>
    </source>
</evidence>